<dbReference type="EMBL" id="FODB01000098">
    <property type="protein sequence ID" value="SEO45839.1"/>
    <property type="molecule type" value="Genomic_DNA"/>
</dbReference>
<organism evidence="1 2">
    <name type="scientific">Vreelandella aquamarina</name>
    <dbReference type="NCBI Taxonomy" id="77097"/>
    <lineage>
        <taxon>Bacteria</taxon>
        <taxon>Pseudomonadati</taxon>
        <taxon>Pseudomonadota</taxon>
        <taxon>Gammaproteobacteria</taxon>
        <taxon>Oceanospirillales</taxon>
        <taxon>Halomonadaceae</taxon>
        <taxon>Vreelandella</taxon>
    </lineage>
</organism>
<dbReference type="AlphaFoldDB" id="A0A1H8PV24"/>
<dbReference type="Proteomes" id="UP000199493">
    <property type="component" value="Unassembled WGS sequence"/>
</dbReference>
<reference evidence="1 2" key="1">
    <citation type="submission" date="2016-10" db="EMBL/GenBank/DDBJ databases">
        <authorList>
            <person name="de Groot N.N."/>
        </authorList>
    </citation>
    <scope>NUCLEOTIDE SEQUENCE [LARGE SCALE GENOMIC DNA]</scope>
    <source>
        <strain evidence="1 2">558</strain>
    </source>
</reference>
<evidence type="ECO:0000313" key="1">
    <source>
        <dbReference type="EMBL" id="SEO45839.1"/>
    </source>
</evidence>
<dbReference type="STRING" id="77097.SAMN04490369_10984"/>
<proteinExistence type="predicted"/>
<name>A0A1H8PV24_9GAMM</name>
<evidence type="ECO:0000313" key="2">
    <source>
        <dbReference type="Proteomes" id="UP000199493"/>
    </source>
</evidence>
<accession>A0A1H8PV24</accession>
<gene>
    <name evidence="1" type="ORF">SAMN04490369_10984</name>
</gene>
<protein>
    <submittedName>
        <fullName evidence="1">Uncharacterized protein</fullName>
    </submittedName>
</protein>
<sequence length="59" mass="6643">MLMNDKQNSLDHEASRLAALMDYHILDTPQEPAFDDIVEVASIICQAPVAVINFIDKDR</sequence>